<feature type="region of interest" description="Disordered" evidence="2">
    <location>
        <begin position="1"/>
        <end position="28"/>
    </location>
</feature>
<dbReference type="GO" id="GO:0008270">
    <property type="term" value="F:zinc ion binding"/>
    <property type="evidence" value="ECO:0007669"/>
    <property type="project" value="UniProtKB-KW"/>
</dbReference>
<feature type="domain" description="C2H2-type" evidence="3">
    <location>
        <begin position="40"/>
        <end position="70"/>
    </location>
</feature>
<keyword evidence="1" id="KW-0862">Zinc</keyword>
<dbReference type="OrthoDB" id="3222551at2759"/>
<evidence type="ECO:0000313" key="5">
    <source>
        <dbReference type="Proteomes" id="UP000077266"/>
    </source>
</evidence>
<proteinExistence type="predicted"/>
<keyword evidence="5" id="KW-1185">Reference proteome</keyword>
<evidence type="ECO:0000259" key="3">
    <source>
        <dbReference type="PROSITE" id="PS50157"/>
    </source>
</evidence>
<dbReference type="AlphaFoldDB" id="A0A165IRP0"/>
<name>A0A165IRP0_EXIGL</name>
<evidence type="ECO:0000256" key="2">
    <source>
        <dbReference type="SAM" id="MobiDB-lite"/>
    </source>
</evidence>
<keyword evidence="1" id="KW-0479">Metal-binding</keyword>
<protein>
    <recommendedName>
        <fullName evidence="3">C2H2-type domain-containing protein</fullName>
    </recommendedName>
</protein>
<accession>A0A165IRP0</accession>
<dbReference type="PROSITE" id="PS00028">
    <property type="entry name" value="ZINC_FINGER_C2H2_1"/>
    <property type="match status" value="1"/>
</dbReference>
<dbReference type="InParanoid" id="A0A165IRP0"/>
<dbReference type="PROSITE" id="PS50157">
    <property type="entry name" value="ZINC_FINGER_C2H2_2"/>
    <property type="match status" value="1"/>
</dbReference>
<dbReference type="InterPro" id="IPR013087">
    <property type="entry name" value="Znf_C2H2_type"/>
</dbReference>
<reference evidence="4 5" key="1">
    <citation type="journal article" date="2016" name="Mol. Biol. Evol.">
        <title>Comparative Genomics of Early-Diverging Mushroom-Forming Fungi Provides Insights into the Origins of Lignocellulose Decay Capabilities.</title>
        <authorList>
            <person name="Nagy L.G."/>
            <person name="Riley R."/>
            <person name="Tritt A."/>
            <person name="Adam C."/>
            <person name="Daum C."/>
            <person name="Floudas D."/>
            <person name="Sun H."/>
            <person name="Yadav J.S."/>
            <person name="Pangilinan J."/>
            <person name="Larsson K.H."/>
            <person name="Matsuura K."/>
            <person name="Barry K."/>
            <person name="Labutti K."/>
            <person name="Kuo R."/>
            <person name="Ohm R.A."/>
            <person name="Bhattacharya S.S."/>
            <person name="Shirouzu T."/>
            <person name="Yoshinaga Y."/>
            <person name="Martin F.M."/>
            <person name="Grigoriev I.V."/>
            <person name="Hibbett D.S."/>
        </authorList>
    </citation>
    <scope>NUCLEOTIDE SEQUENCE [LARGE SCALE GENOMIC DNA]</scope>
    <source>
        <strain evidence="4 5">HHB12029</strain>
    </source>
</reference>
<feature type="region of interest" description="Disordered" evidence="2">
    <location>
        <begin position="61"/>
        <end position="86"/>
    </location>
</feature>
<organism evidence="4 5">
    <name type="scientific">Exidia glandulosa HHB12029</name>
    <dbReference type="NCBI Taxonomy" id="1314781"/>
    <lineage>
        <taxon>Eukaryota</taxon>
        <taxon>Fungi</taxon>
        <taxon>Dikarya</taxon>
        <taxon>Basidiomycota</taxon>
        <taxon>Agaricomycotina</taxon>
        <taxon>Agaricomycetes</taxon>
        <taxon>Auriculariales</taxon>
        <taxon>Exidiaceae</taxon>
        <taxon>Exidia</taxon>
    </lineage>
</organism>
<keyword evidence="1" id="KW-0863">Zinc-finger</keyword>
<gene>
    <name evidence="4" type="ORF">EXIGLDRAFT_835484</name>
</gene>
<evidence type="ECO:0000256" key="1">
    <source>
        <dbReference type="PROSITE-ProRule" id="PRU00042"/>
    </source>
</evidence>
<evidence type="ECO:0000313" key="4">
    <source>
        <dbReference type="EMBL" id="KZV93781.1"/>
    </source>
</evidence>
<dbReference type="Proteomes" id="UP000077266">
    <property type="component" value="Unassembled WGS sequence"/>
</dbReference>
<sequence>MTSFSLPPVLPSSPAYDHKEDETPQVELGRVTTPAETPIFICALESCNRLFPSRDRLAQHRKVAHPGTDAHTDVLTWNEDPAPPTA</sequence>
<dbReference type="EMBL" id="KV425984">
    <property type="protein sequence ID" value="KZV93781.1"/>
    <property type="molecule type" value="Genomic_DNA"/>
</dbReference>